<keyword evidence="1" id="KW-0812">Transmembrane</keyword>
<organism evidence="2 3">
    <name type="scientific">Acinetobacter suaedae</name>
    <dbReference type="NCBI Taxonomy" id="2609668"/>
    <lineage>
        <taxon>Bacteria</taxon>
        <taxon>Pseudomonadati</taxon>
        <taxon>Pseudomonadota</taxon>
        <taxon>Gammaproteobacteria</taxon>
        <taxon>Moraxellales</taxon>
        <taxon>Moraxellaceae</taxon>
        <taxon>Acinetobacter</taxon>
    </lineage>
</organism>
<feature type="transmembrane region" description="Helical" evidence="1">
    <location>
        <begin position="45"/>
        <end position="65"/>
    </location>
</feature>
<reference evidence="2 3" key="1">
    <citation type="submission" date="2019-09" db="EMBL/GenBank/DDBJ databases">
        <title>Acinetobacter sp. C16S1 isolated from saline soil.</title>
        <authorList>
            <person name="Xu L."/>
            <person name="Sun J.-Q."/>
        </authorList>
    </citation>
    <scope>NUCLEOTIDE SEQUENCE [LARGE SCALE GENOMIC DNA]</scope>
    <source>
        <strain evidence="2 3">C16S1</strain>
    </source>
</reference>
<dbReference type="AlphaFoldDB" id="A0A5P1URJ0"/>
<keyword evidence="3" id="KW-1185">Reference proteome</keyword>
<feature type="transmembrane region" description="Helical" evidence="1">
    <location>
        <begin position="12"/>
        <end position="33"/>
    </location>
</feature>
<evidence type="ECO:0000256" key="1">
    <source>
        <dbReference type="SAM" id="Phobius"/>
    </source>
</evidence>
<sequence>MNWKQRLSAMAVHILFSLFLLLIALFLVFHLWYPAPLDKAMGVGTVFWIILVIDLILGPLLTFTVFNPKKKELKIDLFLVVVIQLAAYFYGLHTVVQGRPVFQVFVVDDIELVREIDLKYESNLKIDKVYKPYIFSQPRWVSAVYSSDPKIAFQQKQDEMFGNSLASRPETYQPFENREEQIESKLIPLNDLYKYNKNENVKEVFKVYSHENIIGFLPVKGIEIDMAALIGTNAKPIAIVDLRPW</sequence>
<accession>A0A5P1URJ0</accession>
<evidence type="ECO:0000313" key="3">
    <source>
        <dbReference type="Proteomes" id="UP000325177"/>
    </source>
</evidence>
<keyword evidence="1" id="KW-1133">Transmembrane helix</keyword>
<dbReference type="Proteomes" id="UP000325177">
    <property type="component" value="Chromosome"/>
</dbReference>
<gene>
    <name evidence="2" type="ORF">F2A31_01385</name>
</gene>
<proteinExistence type="predicted"/>
<evidence type="ECO:0000313" key="2">
    <source>
        <dbReference type="EMBL" id="QER38430.1"/>
    </source>
</evidence>
<feature type="transmembrane region" description="Helical" evidence="1">
    <location>
        <begin position="77"/>
        <end position="96"/>
    </location>
</feature>
<keyword evidence="1" id="KW-0472">Membrane</keyword>
<protein>
    <submittedName>
        <fullName evidence="2">Type4 fimbrial accessory protein</fullName>
    </submittedName>
</protein>
<dbReference type="InterPro" id="IPR047814">
    <property type="entry name" value="TfpX/TfpZ-like"/>
</dbReference>
<dbReference type="NCBIfam" id="NF041437">
    <property type="entry name" value="TfpZ"/>
    <property type="match status" value="1"/>
</dbReference>
<dbReference type="EMBL" id="CP043909">
    <property type="protein sequence ID" value="QER38430.1"/>
    <property type="molecule type" value="Genomic_DNA"/>
</dbReference>
<dbReference type="KEGG" id="asue:F2A31_01385"/>
<dbReference type="RefSeq" id="WP_150024863.1">
    <property type="nucleotide sequence ID" value="NZ_CP043909.1"/>
</dbReference>
<name>A0A5P1URJ0_9GAMM</name>